<dbReference type="PROSITE" id="PS50853">
    <property type="entry name" value="FN3"/>
    <property type="match status" value="1"/>
</dbReference>
<evidence type="ECO:0000256" key="9">
    <source>
        <dbReference type="PROSITE-ProRule" id="PRU00175"/>
    </source>
</evidence>
<evidence type="ECO:0000256" key="4">
    <source>
        <dbReference type="ARBA" id="ARBA00022763"/>
    </source>
</evidence>
<dbReference type="PROSITE" id="PS50089">
    <property type="entry name" value="ZF_RING_2"/>
    <property type="match status" value="1"/>
</dbReference>
<dbReference type="CDD" id="cd16449">
    <property type="entry name" value="RING-HC"/>
    <property type="match status" value="1"/>
</dbReference>
<keyword evidence="13" id="KW-1185">Reference proteome</keyword>
<keyword evidence="2" id="KW-0479">Metal-binding</keyword>
<dbReference type="SMART" id="SM00184">
    <property type="entry name" value="RING"/>
    <property type="match status" value="1"/>
</dbReference>
<dbReference type="GO" id="GO:0070531">
    <property type="term" value="C:BRCA1-A complex"/>
    <property type="evidence" value="ECO:0007669"/>
    <property type="project" value="TreeGrafter"/>
</dbReference>
<evidence type="ECO:0000256" key="6">
    <source>
        <dbReference type="ARBA" id="ARBA00022833"/>
    </source>
</evidence>
<comment type="caution">
    <text evidence="12">The sequence shown here is derived from an EMBL/GenBank/DDBJ whole genome shotgun (WGS) entry which is preliminary data.</text>
</comment>
<dbReference type="EMBL" id="CAJHNH020007168">
    <property type="protein sequence ID" value="CAG5134428.1"/>
    <property type="molecule type" value="Genomic_DNA"/>
</dbReference>
<sequence length="459" mass="51295">MELINDLTCPVCLELLSRPVVLPCSHVLCQRPCAETIFEVSCVRCPVCREKCGTEASFPNLPRVLAIENIIEKVRAWQKQAEANHTNTPTSDSLQSTMCESSDACSPLTFLNNSWVSPMNEFSVKEEGLESINQNDNTTHIPSQECNNNENTTYPSASMSRIVSYCDVSEESGVSAVSVGSSSQKQMVDLASYIDPVRRKGFNASHEYSDSQAGKAYFDALMKVTALFANARENFLKFLPFILLSFHALPRFFLSLLSLLLFPRVHEQLWKLSETQRQLLDTVTSYRKCAQAKWPINTTTLSTMRIYVLIEGLSHSTNYYFSACAVNRTGRSPSSDYVMCRTLNQHGCGVPVPVIIKSSCSTSATSITVMCPCPRMGTRFQDISYFLLFRKRGSDFVWQGEEMREAKEHQVGNLETGTCYQFVVLACDSRGESQTSEKITLTTLDVGEKECNRVVALVC</sequence>
<protein>
    <recommendedName>
        <fullName evidence="14">RING-type domain-containing protein</fullName>
    </recommendedName>
</protein>
<name>A0A8S4A1Z6_9EUPU</name>
<feature type="domain" description="RING-type" evidence="10">
    <location>
        <begin position="9"/>
        <end position="49"/>
    </location>
</feature>
<dbReference type="OrthoDB" id="9049620at2759"/>
<dbReference type="Proteomes" id="UP000678393">
    <property type="component" value="Unassembled WGS sequence"/>
</dbReference>
<dbReference type="InterPro" id="IPR013783">
    <property type="entry name" value="Ig-like_fold"/>
</dbReference>
<evidence type="ECO:0000259" key="11">
    <source>
        <dbReference type="PROSITE" id="PS50853"/>
    </source>
</evidence>
<dbReference type="GO" id="GO:0031436">
    <property type="term" value="C:BRCA1-BARD1 complex"/>
    <property type="evidence" value="ECO:0007669"/>
    <property type="project" value="TreeGrafter"/>
</dbReference>
<dbReference type="SUPFAM" id="SSF57850">
    <property type="entry name" value="RING/U-box"/>
    <property type="match status" value="1"/>
</dbReference>
<dbReference type="GO" id="GO:0000724">
    <property type="term" value="P:double-strand break repair via homologous recombination"/>
    <property type="evidence" value="ECO:0007669"/>
    <property type="project" value="TreeGrafter"/>
</dbReference>
<accession>A0A8S4A1Z6</accession>
<dbReference type="CDD" id="cd00063">
    <property type="entry name" value="FN3"/>
    <property type="match status" value="2"/>
</dbReference>
<dbReference type="Gene3D" id="3.30.40.10">
    <property type="entry name" value="Zinc/RING finger domain, C3HC4 (zinc finger)"/>
    <property type="match status" value="1"/>
</dbReference>
<keyword evidence="3" id="KW-0677">Repeat</keyword>
<evidence type="ECO:0000256" key="2">
    <source>
        <dbReference type="ARBA" id="ARBA00022723"/>
    </source>
</evidence>
<keyword evidence="4" id="KW-0227">DNA damage</keyword>
<dbReference type="SUPFAM" id="SSF49265">
    <property type="entry name" value="Fibronectin type III"/>
    <property type="match status" value="1"/>
</dbReference>
<dbReference type="InterPro" id="IPR036116">
    <property type="entry name" value="FN3_sf"/>
</dbReference>
<dbReference type="GO" id="GO:0045944">
    <property type="term" value="P:positive regulation of transcription by RNA polymerase II"/>
    <property type="evidence" value="ECO:0007669"/>
    <property type="project" value="TreeGrafter"/>
</dbReference>
<evidence type="ECO:0000313" key="13">
    <source>
        <dbReference type="Proteomes" id="UP000678393"/>
    </source>
</evidence>
<evidence type="ECO:0000256" key="1">
    <source>
        <dbReference type="ARBA" id="ARBA00004123"/>
    </source>
</evidence>
<dbReference type="AlphaFoldDB" id="A0A8S4A1Z6"/>
<organism evidence="12 13">
    <name type="scientific">Candidula unifasciata</name>
    <dbReference type="NCBI Taxonomy" id="100452"/>
    <lineage>
        <taxon>Eukaryota</taxon>
        <taxon>Metazoa</taxon>
        <taxon>Spiralia</taxon>
        <taxon>Lophotrochozoa</taxon>
        <taxon>Mollusca</taxon>
        <taxon>Gastropoda</taxon>
        <taxon>Heterobranchia</taxon>
        <taxon>Euthyneura</taxon>
        <taxon>Panpulmonata</taxon>
        <taxon>Eupulmonata</taxon>
        <taxon>Stylommatophora</taxon>
        <taxon>Helicina</taxon>
        <taxon>Helicoidea</taxon>
        <taxon>Geomitridae</taxon>
        <taxon>Candidula</taxon>
    </lineage>
</organism>
<reference evidence="12" key="1">
    <citation type="submission" date="2021-04" db="EMBL/GenBank/DDBJ databases">
        <authorList>
            <consortium name="Molecular Ecology Group"/>
        </authorList>
    </citation>
    <scope>NUCLEOTIDE SEQUENCE</scope>
</reference>
<dbReference type="GO" id="GO:0008270">
    <property type="term" value="F:zinc ion binding"/>
    <property type="evidence" value="ECO:0007669"/>
    <property type="project" value="UniProtKB-KW"/>
</dbReference>
<proteinExistence type="predicted"/>
<keyword evidence="5 9" id="KW-0863">Zinc-finger</keyword>
<keyword evidence="8" id="KW-0539">Nucleus</keyword>
<dbReference type="InterPro" id="IPR001841">
    <property type="entry name" value="Znf_RING"/>
</dbReference>
<dbReference type="PANTHER" id="PTHR13763:SF0">
    <property type="entry name" value="BREAST CANCER TYPE 1 SUSCEPTIBILITY PROTEIN"/>
    <property type="match status" value="1"/>
</dbReference>
<evidence type="ECO:0000313" key="12">
    <source>
        <dbReference type="EMBL" id="CAG5134428.1"/>
    </source>
</evidence>
<dbReference type="PANTHER" id="PTHR13763">
    <property type="entry name" value="BREAST CANCER TYPE 1 SUSCEPTIBILITY PROTEIN BRCA1"/>
    <property type="match status" value="1"/>
</dbReference>
<evidence type="ECO:0000256" key="3">
    <source>
        <dbReference type="ARBA" id="ARBA00022737"/>
    </source>
</evidence>
<gene>
    <name evidence="12" type="ORF">CUNI_LOCUS19986</name>
</gene>
<evidence type="ECO:0000256" key="7">
    <source>
        <dbReference type="ARBA" id="ARBA00023204"/>
    </source>
</evidence>
<dbReference type="InterPro" id="IPR013083">
    <property type="entry name" value="Znf_RING/FYVE/PHD"/>
</dbReference>
<evidence type="ECO:0000256" key="8">
    <source>
        <dbReference type="ARBA" id="ARBA00023242"/>
    </source>
</evidence>
<evidence type="ECO:0000259" key="10">
    <source>
        <dbReference type="PROSITE" id="PS50089"/>
    </source>
</evidence>
<dbReference type="InterPro" id="IPR027370">
    <property type="entry name" value="Znf-RING_euk"/>
</dbReference>
<dbReference type="InterPro" id="IPR031099">
    <property type="entry name" value="BRCA1-associated"/>
</dbReference>
<keyword evidence="6" id="KW-0862">Zinc</keyword>
<keyword evidence="7" id="KW-0234">DNA repair</keyword>
<dbReference type="Pfam" id="PF13445">
    <property type="entry name" value="zf-RING_UBOX"/>
    <property type="match status" value="1"/>
</dbReference>
<feature type="domain" description="Fibronectin type-III" evidence="11">
    <location>
        <begin position="352"/>
        <end position="446"/>
    </location>
</feature>
<dbReference type="GO" id="GO:0004842">
    <property type="term" value="F:ubiquitin-protein transferase activity"/>
    <property type="evidence" value="ECO:0007669"/>
    <property type="project" value="TreeGrafter"/>
</dbReference>
<evidence type="ECO:0008006" key="14">
    <source>
        <dbReference type="Google" id="ProtNLM"/>
    </source>
</evidence>
<evidence type="ECO:0000256" key="5">
    <source>
        <dbReference type="ARBA" id="ARBA00022771"/>
    </source>
</evidence>
<dbReference type="Gene3D" id="2.60.40.10">
    <property type="entry name" value="Immunoglobulins"/>
    <property type="match status" value="2"/>
</dbReference>
<dbReference type="InterPro" id="IPR003961">
    <property type="entry name" value="FN3_dom"/>
</dbReference>
<comment type="subcellular location">
    <subcellularLocation>
        <location evidence="1">Nucleus</location>
    </subcellularLocation>
</comment>